<dbReference type="PANTHER" id="PTHR43031">
    <property type="entry name" value="FAD-DEPENDENT OXIDOREDUCTASE"/>
    <property type="match status" value="1"/>
</dbReference>
<accession>A0A844HV60</accession>
<gene>
    <name evidence="2" type="ORF">FH752_09425</name>
</gene>
<name>A0A844HV60_9GAMM</name>
<dbReference type="InterPro" id="IPR050229">
    <property type="entry name" value="GlpE_sulfurtransferase"/>
</dbReference>
<feature type="domain" description="Rhodanese" evidence="1">
    <location>
        <begin position="40"/>
        <end position="130"/>
    </location>
</feature>
<dbReference type="AlphaFoldDB" id="A0A844HV60"/>
<dbReference type="Proteomes" id="UP000431462">
    <property type="component" value="Unassembled WGS sequence"/>
</dbReference>
<organism evidence="2 3">
    <name type="scientific">Marinobacter adhaerens</name>
    <dbReference type="NCBI Taxonomy" id="1033846"/>
    <lineage>
        <taxon>Bacteria</taxon>
        <taxon>Pseudomonadati</taxon>
        <taxon>Pseudomonadota</taxon>
        <taxon>Gammaproteobacteria</taxon>
        <taxon>Pseudomonadales</taxon>
        <taxon>Marinobacteraceae</taxon>
        <taxon>Marinobacter</taxon>
    </lineage>
</organism>
<evidence type="ECO:0000313" key="3">
    <source>
        <dbReference type="Proteomes" id="UP000431462"/>
    </source>
</evidence>
<evidence type="ECO:0000313" key="2">
    <source>
        <dbReference type="EMBL" id="MTI98829.1"/>
    </source>
</evidence>
<dbReference type="InterPro" id="IPR036873">
    <property type="entry name" value="Rhodanese-like_dom_sf"/>
</dbReference>
<dbReference type="SMART" id="SM00450">
    <property type="entry name" value="RHOD"/>
    <property type="match status" value="1"/>
</dbReference>
<reference evidence="2 3" key="1">
    <citation type="submission" date="2019-06" db="EMBL/GenBank/DDBJ databases">
        <title>Enrichment of Autotrophic Halophilic Microorganisms from Red Sea Brine Pool Using Microbial Electrosynthesis System.</title>
        <authorList>
            <person name="Alqahtani M.F."/>
            <person name="Bajracharya S."/>
            <person name="Katuri K.P."/>
            <person name="Ali M."/>
            <person name="Saikaly P.E."/>
        </authorList>
    </citation>
    <scope>NUCLEOTIDE SEQUENCE [LARGE SCALE GENOMIC DNA]</scope>
    <source>
        <strain evidence="2">MES15</strain>
    </source>
</reference>
<dbReference type="InterPro" id="IPR001763">
    <property type="entry name" value="Rhodanese-like_dom"/>
</dbReference>
<sequence length="133" mass="14665">MPTPVTRVHAASSSEALKHFEGLLEFETDCWDVHFAISNNRRDFLLVDVRSRELFDLGHIPEAINIPHKEICEEVLADVPKDQLIVVYCAGPHCNGTEKGAIAVAKLGRPVKKMIGGVTGWIDEGFALVSQTE</sequence>
<dbReference type="EMBL" id="VENC01000008">
    <property type="protein sequence ID" value="MTI98829.1"/>
    <property type="molecule type" value="Genomic_DNA"/>
</dbReference>
<dbReference type="Gene3D" id="3.40.250.10">
    <property type="entry name" value="Rhodanese-like domain"/>
    <property type="match status" value="1"/>
</dbReference>
<comment type="caution">
    <text evidence="2">The sequence shown here is derived from an EMBL/GenBank/DDBJ whole genome shotgun (WGS) entry which is preliminary data.</text>
</comment>
<dbReference type="PROSITE" id="PS50206">
    <property type="entry name" value="RHODANESE_3"/>
    <property type="match status" value="1"/>
</dbReference>
<dbReference type="Pfam" id="PF00581">
    <property type="entry name" value="Rhodanese"/>
    <property type="match status" value="1"/>
</dbReference>
<dbReference type="PANTHER" id="PTHR43031:SF1">
    <property type="entry name" value="PYRIDINE NUCLEOTIDE-DISULPHIDE OXIDOREDUCTASE"/>
    <property type="match status" value="1"/>
</dbReference>
<protein>
    <submittedName>
        <fullName evidence="2">Rhodanese-like domain-containing protein</fullName>
    </submittedName>
</protein>
<proteinExistence type="predicted"/>
<dbReference type="CDD" id="cd01521">
    <property type="entry name" value="RHOD_PspE2"/>
    <property type="match status" value="1"/>
</dbReference>
<evidence type="ECO:0000259" key="1">
    <source>
        <dbReference type="PROSITE" id="PS50206"/>
    </source>
</evidence>
<dbReference type="SUPFAM" id="SSF52821">
    <property type="entry name" value="Rhodanese/Cell cycle control phosphatase"/>
    <property type="match status" value="1"/>
</dbReference>